<evidence type="ECO:0000313" key="1">
    <source>
        <dbReference type="EMBL" id="KUI53304.1"/>
    </source>
</evidence>
<sequence length="100" mass="10326">MTVSELPEATSYRLSSLSSSLASQRLFTPNISQNALVCGFVYSSGWTPECSSSSDGSRTAPVSPLRIAGAVGAKFSGTWSLSLATTLSSTHLRCSAMSGA</sequence>
<dbReference type="Proteomes" id="UP000078576">
    <property type="component" value="Unassembled WGS sequence"/>
</dbReference>
<dbReference type="EMBL" id="KN714668">
    <property type="protein sequence ID" value="KUI53304.1"/>
    <property type="molecule type" value="Genomic_DNA"/>
</dbReference>
<protein>
    <submittedName>
        <fullName evidence="1">Uncharacterized protein</fullName>
    </submittedName>
</protein>
<name>A0A194UNR5_CYTMA</name>
<accession>A0A194UNR5</accession>
<gene>
    <name evidence="1" type="ORF">VP1G_10510</name>
</gene>
<reference evidence="2" key="1">
    <citation type="submission" date="2014-12" db="EMBL/GenBank/DDBJ databases">
        <title>Genome Sequence of Valsa Canker Pathogens Uncovers a Specific Adaption of Colonization on Woody Bark.</title>
        <authorList>
            <person name="Yin Z."/>
            <person name="Liu H."/>
            <person name="Gao X."/>
            <person name="Li Z."/>
            <person name="Song N."/>
            <person name="Ke X."/>
            <person name="Dai Q."/>
            <person name="Wu Y."/>
            <person name="Sun Y."/>
            <person name="Xu J.-R."/>
            <person name="Kang Z.K."/>
            <person name="Wang L."/>
            <person name="Huang L."/>
        </authorList>
    </citation>
    <scope>NUCLEOTIDE SEQUENCE [LARGE SCALE GENOMIC DNA]</scope>
    <source>
        <strain evidence="2">SXYL134</strain>
    </source>
</reference>
<organism evidence="1 2">
    <name type="scientific">Cytospora mali</name>
    <name type="common">Apple Valsa canker fungus</name>
    <name type="synonym">Valsa mali</name>
    <dbReference type="NCBI Taxonomy" id="578113"/>
    <lineage>
        <taxon>Eukaryota</taxon>
        <taxon>Fungi</taxon>
        <taxon>Dikarya</taxon>
        <taxon>Ascomycota</taxon>
        <taxon>Pezizomycotina</taxon>
        <taxon>Sordariomycetes</taxon>
        <taxon>Sordariomycetidae</taxon>
        <taxon>Diaporthales</taxon>
        <taxon>Cytosporaceae</taxon>
        <taxon>Cytospora</taxon>
    </lineage>
</organism>
<evidence type="ECO:0000313" key="2">
    <source>
        <dbReference type="Proteomes" id="UP000078576"/>
    </source>
</evidence>
<keyword evidence="2" id="KW-1185">Reference proteome</keyword>
<proteinExistence type="predicted"/>
<dbReference type="AlphaFoldDB" id="A0A194UNR5"/>